<evidence type="ECO:0000259" key="3">
    <source>
        <dbReference type="Pfam" id="PF18962"/>
    </source>
</evidence>
<name>A0A923MZY5_9FLAO</name>
<dbReference type="NCBIfam" id="NF033662">
    <property type="entry name" value="acid_disulf_rpt"/>
    <property type="match status" value="1"/>
</dbReference>
<gene>
    <name evidence="5" type="ORF">H8R25_01880</name>
</gene>
<sequence>MNRTLLLVKRTVLITVFCLIGINSQAQDIPFNCDFNAYLFQYNDVYAIDLASGNSVLVAPNITSGNINAAGYNAKDGYIWGYLSSPSKSIVRIGKNFTSTVFNIPELNDTNKYVGDVSPSGIYFLKAGGSTYYKIDLDPDSANYTKYIGSFELSKSLSVHDWAFNAVDGNLYTVEQNTNILYRINPDTGAVTNLGVVPIINGKSYTYGAVYFDLSGSFYISANQTGTVYIIRDVANVSTTTTMDSNLFAYGPASSSNDGARCPTAPVPQEICDNGIDDDGDGLIDCEDPSCSGYASCPVIEEAVSGGNDGGLESNSRLSEQINKRNFERVKNAYKFDVATAKKVVKPTKYANKSNSISLRDFIPFGVLKEESVIESTPSDLLAITNASAVYSVDYLKNSKAIASILALRTDDGVYEHTKFICDRLLGAQIISVSTIYIQEQPFIKTIIRNADNTVEYVLSLSVKEINAGANFGVESHWNLDKYEKNIGFYNFQIWTNSIDDLFVLGEEVVKLIDTQKPIKDYNLSNAPTVFVRKGKYNNGSLELQMINTNATGLITLDAGLRKTETSAEEKISTSIDLGKKYISNIVIPTGNLFDVGFRIGDGVAIPDDLFLSDGPWGVDASAASTSVNQYIISPNNESFDAANFSVERNLSLTATTSEYIAAYRALTPRFKAVDLSAYKSFRLKAKGTGKLEITFVKSSIENWEEQYKATITLTDDIQSFAIPFSQFASSKGTSLLLNDIKTIVFKMTAADGQSTTKKMDLQAIQFSKEASLSVTDNELESKNSVYVTPNPITDKSVLYFTALEQEKITIQIFDVLGKVVRNINLETQVGANQVALAKANLSPGLYFCQVNSKLIKYNVVKIIVK</sequence>
<feature type="domain" description="Secretion system C-terminal sorting" evidence="3">
    <location>
        <begin position="790"/>
        <end position="865"/>
    </location>
</feature>
<dbReference type="Pfam" id="PF18962">
    <property type="entry name" value="Por_Secre_tail"/>
    <property type="match status" value="1"/>
</dbReference>
<evidence type="ECO:0000313" key="5">
    <source>
        <dbReference type="EMBL" id="MBC5843188.1"/>
    </source>
</evidence>
<dbReference type="InterPro" id="IPR026444">
    <property type="entry name" value="Secre_tail"/>
</dbReference>
<dbReference type="SUPFAM" id="SSF50969">
    <property type="entry name" value="YVTN repeat-like/Quinoprotein amine dehydrogenase"/>
    <property type="match status" value="1"/>
</dbReference>
<dbReference type="NCBIfam" id="TIGR04183">
    <property type="entry name" value="Por_Secre_tail"/>
    <property type="match status" value="1"/>
</dbReference>
<dbReference type="InterPro" id="IPR011044">
    <property type="entry name" value="Quino_amine_DH_bsu"/>
</dbReference>
<reference evidence="5 6" key="1">
    <citation type="submission" date="2020-08" db="EMBL/GenBank/DDBJ databases">
        <title>Description of novel Flavobacterium F-392 isolate.</title>
        <authorList>
            <person name="Saticioglu I.B."/>
            <person name="Duman M."/>
            <person name="Altun S."/>
        </authorList>
    </citation>
    <scope>NUCLEOTIDE SEQUENCE [LARGE SCALE GENOMIC DNA]</scope>
    <source>
        <strain evidence="5 6">F-392</strain>
    </source>
</reference>
<evidence type="ECO:0000256" key="1">
    <source>
        <dbReference type="ARBA" id="ARBA00022729"/>
    </source>
</evidence>
<organism evidence="5 6">
    <name type="scientific">Flavobacterium muglaense</name>
    <dbReference type="NCBI Taxonomy" id="2764716"/>
    <lineage>
        <taxon>Bacteria</taxon>
        <taxon>Pseudomonadati</taxon>
        <taxon>Bacteroidota</taxon>
        <taxon>Flavobacteriia</taxon>
        <taxon>Flavobacteriales</taxon>
        <taxon>Flavobacteriaceae</taxon>
        <taxon>Flavobacterium</taxon>
    </lineage>
</organism>
<dbReference type="Pfam" id="PF21959">
    <property type="entry name" value="DUF6923"/>
    <property type="match status" value="1"/>
</dbReference>
<proteinExistence type="predicted"/>
<dbReference type="EMBL" id="JACRUL010000002">
    <property type="protein sequence ID" value="MBC5843188.1"/>
    <property type="molecule type" value="Genomic_DNA"/>
</dbReference>
<evidence type="ECO:0000259" key="4">
    <source>
        <dbReference type="Pfam" id="PF21959"/>
    </source>
</evidence>
<keyword evidence="6" id="KW-1185">Reference proteome</keyword>
<dbReference type="InterPro" id="IPR054215">
    <property type="entry name" value="DUF6923"/>
</dbReference>
<feature type="domain" description="DUF6923" evidence="4">
    <location>
        <begin position="63"/>
        <end position="264"/>
    </location>
</feature>
<accession>A0A923MZY5</accession>
<evidence type="ECO:0000313" key="6">
    <source>
        <dbReference type="Proteomes" id="UP000641454"/>
    </source>
</evidence>
<keyword evidence="1 2" id="KW-0732">Signal</keyword>
<feature type="chain" id="PRO_5037963319" evidence="2">
    <location>
        <begin position="27"/>
        <end position="866"/>
    </location>
</feature>
<dbReference type="AlphaFoldDB" id="A0A923MZY5"/>
<dbReference type="RefSeq" id="WP_187016882.1">
    <property type="nucleotide sequence ID" value="NZ_JACRUK010000002.1"/>
</dbReference>
<evidence type="ECO:0000256" key="2">
    <source>
        <dbReference type="SAM" id="SignalP"/>
    </source>
</evidence>
<dbReference type="SUPFAM" id="SSF49785">
    <property type="entry name" value="Galactose-binding domain-like"/>
    <property type="match status" value="1"/>
</dbReference>
<dbReference type="Proteomes" id="UP000641454">
    <property type="component" value="Unassembled WGS sequence"/>
</dbReference>
<comment type="caution">
    <text evidence="5">The sequence shown here is derived from an EMBL/GenBank/DDBJ whole genome shotgun (WGS) entry which is preliminary data.</text>
</comment>
<protein>
    <submittedName>
        <fullName evidence="5">T9SS type A sorting domain-containing protein</fullName>
    </submittedName>
</protein>
<feature type="signal peptide" evidence="2">
    <location>
        <begin position="1"/>
        <end position="26"/>
    </location>
</feature>
<dbReference type="InterPro" id="IPR008979">
    <property type="entry name" value="Galactose-bd-like_sf"/>
</dbReference>